<dbReference type="EMBL" id="JACBZO010000001">
    <property type="protein sequence ID" value="NYI42492.1"/>
    <property type="molecule type" value="Genomic_DNA"/>
</dbReference>
<evidence type="ECO:0000313" key="2">
    <source>
        <dbReference type="EMBL" id="NYI42492.1"/>
    </source>
</evidence>
<dbReference type="AlphaFoldDB" id="A0A7Y9ZBT8"/>
<protein>
    <recommendedName>
        <fullName evidence="4">Lipoprotein</fullName>
    </recommendedName>
</protein>
<name>A0A7Y9ZBT8_9MICO</name>
<gene>
    <name evidence="2" type="ORF">BKA03_002611</name>
</gene>
<keyword evidence="3" id="KW-1185">Reference proteome</keyword>
<proteinExistence type="predicted"/>
<keyword evidence="1" id="KW-0732">Signal</keyword>
<dbReference type="Proteomes" id="UP000547973">
    <property type="component" value="Unassembled WGS sequence"/>
</dbReference>
<evidence type="ECO:0000313" key="3">
    <source>
        <dbReference type="Proteomes" id="UP000547973"/>
    </source>
</evidence>
<sequence>MKRVATLAAAAALMLSGCAQSTTTNPSAAPTKPKDFCHAMASAAALASPASDALDSLFTMIDTMAAGSKDGDIANLHTVGDATTSTSQAYAAALGTAAGMAPTTLAADITSLQSYWTLYAVGLGQIAQGATSYGSLVDQTSALSTSDQAAALIKEQPAAQQRINAGYLTECAG</sequence>
<feature type="chain" id="PRO_5039152658" description="Lipoprotein" evidence="1">
    <location>
        <begin position="22"/>
        <end position="173"/>
    </location>
</feature>
<dbReference type="PROSITE" id="PS51257">
    <property type="entry name" value="PROKAR_LIPOPROTEIN"/>
    <property type="match status" value="1"/>
</dbReference>
<organism evidence="2 3">
    <name type="scientific">Demequina lutea</name>
    <dbReference type="NCBI Taxonomy" id="431489"/>
    <lineage>
        <taxon>Bacteria</taxon>
        <taxon>Bacillati</taxon>
        <taxon>Actinomycetota</taxon>
        <taxon>Actinomycetes</taxon>
        <taxon>Micrococcales</taxon>
        <taxon>Demequinaceae</taxon>
        <taxon>Demequina</taxon>
    </lineage>
</organism>
<reference evidence="2 3" key="1">
    <citation type="submission" date="2020-07" db="EMBL/GenBank/DDBJ databases">
        <title>Sequencing the genomes of 1000 actinobacteria strains.</title>
        <authorList>
            <person name="Klenk H.-P."/>
        </authorList>
    </citation>
    <scope>NUCLEOTIDE SEQUENCE [LARGE SCALE GENOMIC DNA]</scope>
    <source>
        <strain evidence="2 3">DSM 19970</strain>
    </source>
</reference>
<evidence type="ECO:0000256" key="1">
    <source>
        <dbReference type="SAM" id="SignalP"/>
    </source>
</evidence>
<dbReference type="RefSeq" id="WP_152649472.1">
    <property type="nucleotide sequence ID" value="NZ_BBRC01000002.1"/>
</dbReference>
<evidence type="ECO:0008006" key="4">
    <source>
        <dbReference type="Google" id="ProtNLM"/>
    </source>
</evidence>
<feature type="signal peptide" evidence="1">
    <location>
        <begin position="1"/>
        <end position="21"/>
    </location>
</feature>
<accession>A0A7Y9ZBT8</accession>
<comment type="caution">
    <text evidence="2">The sequence shown here is derived from an EMBL/GenBank/DDBJ whole genome shotgun (WGS) entry which is preliminary data.</text>
</comment>